<evidence type="ECO:0000313" key="17">
    <source>
        <dbReference type="EMBL" id="MEC4723181.1"/>
    </source>
</evidence>
<dbReference type="EMBL" id="JAWIIV010000045">
    <property type="protein sequence ID" value="MEC4723181.1"/>
    <property type="molecule type" value="Genomic_DNA"/>
</dbReference>
<name>A0ABU6JHQ8_9BURK</name>
<comment type="similarity">
    <text evidence="3">Belongs to the peptidase S1C family.</text>
</comment>
<dbReference type="NCBIfam" id="TIGR02037">
    <property type="entry name" value="degP_htrA_DO"/>
    <property type="match status" value="1"/>
</dbReference>
<dbReference type="InterPro" id="IPR001478">
    <property type="entry name" value="PDZ"/>
</dbReference>
<evidence type="ECO:0000256" key="12">
    <source>
        <dbReference type="ARBA" id="ARBA00023016"/>
    </source>
</evidence>
<feature type="region of interest" description="Disordered" evidence="14">
    <location>
        <begin position="393"/>
        <end position="427"/>
    </location>
</feature>
<dbReference type="PRINTS" id="PR00834">
    <property type="entry name" value="PROTEASES2C"/>
</dbReference>
<evidence type="ECO:0000256" key="10">
    <source>
        <dbReference type="ARBA" id="ARBA00022801"/>
    </source>
</evidence>
<evidence type="ECO:0000256" key="15">
    <source>
        <dbReference type="SAM" id="SignalP"/>
    </source>
</evidence>
<feature type="chain" id="PRO_5045687044" description="Probable periplasmic serine endoprotease DegP-like" evidence="15">
    <location>
        <begin position="24"/>
        <end position="494"/>
    </location>
</feature>
<dbReference type="PANTHER" id="PTHR22939">
    <property type="entry name" value="SERINE PROTEASE FAMILY S1C HTRA-RELATED"/>
    <property type="match status" value="1"/>
</dbReference>
<gene>
    <name evidence="17" type="ORF">RY831_28895</name>
</gene>
<dbReference type="InterPro" id="IPR011782">
    <property type="entry name" value="Pept_S1C_Do"/>
</dbReference>
<dbReference type="SUPFAM" id="SSF50156">
    <property type="entry name" value="PDZ domain-like"/>
    <property type="match status" value="2"/>
</dbReference>
<dbReference type="Pfam" id="PF17820">
    <property type="entry name" value="PDZ_6"/>
    <property type="match status" value="1"/>
</dbReference>
<accession>A0ABU6JHQ8</accession>
<comment type="catalytic activity">
    <reaction evidence="1">
        <text>Acts on substrates that are at least partially unfolded. The cleavage site P1 residue is normally between a pair of hydrophobic residues, such as Val-|-Val.</text>
        <dbReference type="EC" id="3.4.21.107"/>
    </reaction>
</comment>
<evidence type="ECO:0000256" key="11">
    <source>
        <dbReference type="ARBA" id="ARBA00022825"/>
    </source>
</evidence>
<evidence type="ECO:0000256" key="1">
    <source>
        <dbReference type="ARBA" id="ARBA00001772"/>
    </source>
</evidence>
<dbReference type="Gene3D" id="2.30.42.10">
    <property type="match status" value="2"/>
</dbReference>
<comment type="caution">
    <text evidence="17">The sequence shown here is derived from an EMBL/GenBank/DDBJ whole genome shotgun (WGS) entry which is preliminary data.</text>
</comment>
<reference evidence="17 18" key="1">
    <citation type="submission" date="2023-10" db="EMBL/GenBank/DDBJ databases">
        <title>Noviherbaspirillum sp. CPCC 100848 genome assembly.</title>
        <authorList>
            <person name="Li X.Y."/>
            <person name="Fang X.M."/>
        </authorList>
    </citation>
    <scope>NUCLEOTIDE SEQUENCE [LARGE SCALE GENOMIC DNA]</scope>
    <source>
        <strain evidence="17 18">CPCC 100848</strain>
    </source>
</reference>
<evidence type="ECO:0000256" key="7">
    <source>
        <dbReference type="ARBA" id="ARBA00022729"/>
    </source>
</evidence>
<protein>
    <recommendedName>
        <fullName evidence="5">Probable periplasmic serine endoprotease DegP-like</fullName>
        <ecNumber evidence="4">3.4.21.107</ecNumber>
    </recommendedName>
    <alternativeName>
        <fullName evidence="13">Protease Do</fullName>
    </alternativeName>
</protein>
<dbReference type="InterPro" id="IPR041489">
    <property type="entry name" value="PDZ_6"/>
</dbReference>
<evidence type="ECO:0000256" key="4">
    <source>
        <dbReference type="ARBA" id="ARBA00013035"/>
    </source>
</evidence>
<proteinExistence type="inferred from homology"/>
<dbReference type="Gene3D" id="2.40.10.120">
    <property type="match status" value="1"/>
</dbReference>
<evidence type="ECO:0000256" key="13">
    <source>
        <dbReference type="ARBA" id="ARBA00032850"/>
    </source>
</evidence>
<dbReference type="InterPro" id="IPR036034">
    <property type="entry name" value="PDZ_sf"/>
</dbReference>
<evidence type="ECO:0000256" key="3">
    <source>
        <dbReference type="ARBA" id="ARBA00010541"/>
    </source>
</evidence>
<feature type="domain" description="PDZ" evidence="16">
    <location>
        <begin position="286"/>
        <end position="350"/>
    </location>
</feature>
<dbReference type="PROSITE" id="PS50106">
    <property type="entry name" value="PDZ"/>
    <property type="match status" value="2"/>
</dbReference>
<feature type="compositionally biased region" description="Polar residues" evidence="14">
    <location>
        <begin position="395"/>
        <end position="404"/>
    </location>
</feature>
<keyword evidence="10 17" id="KW-0378">Hydrolase</keyword>
<keyword evidence="9" id="KW-0574">Periplasm</keyword>
<keyword evidence="6" id="KW-0645">Protease</keyword>
<organism evidence="17 18">
    <name type="scientific">Noviherbaspirillum album</name>
    <dbReference type="NCBI Taxonomy" id="3080276"/>
    <lineage>
        <taxon>Bacteria</taxon>
        <taxon>Pseudomonadati</taxon>
        <taxon>Pseudomonadota</taxon>
        <taxon>Betaproteobacteria</taxon>
        <taxon>Burkholderiales</taxon>
        <taxon>Oxalobacteraceae</taxon>
        <taxon>Noviherbaspirillum</taxon>
    </lineage>
</organism>
<feature type="domain" description="PDZ" evidence="16">
    <location>
        <begin position="405"/>
        <end position="484"/>
    </location>
</feature>
<feature type="signal peptide" evidence="15">
    <location>
        <begin position="1"/>
        <end position="23"/>
    </location>
</feature>
<keyword evidence="7 15" id="KW-0732">Signal</keyword>
<keyword evidence="8" id="KW-0677">Repeat</keyword>
<sequence length="494" mass="51579">MLSKSLSAMLIGAGLLASSAGNAADWNPSEWFSKKTEQANDAGSGSRTSPKDPVAMIAAPNYRAIVEQFGPAVVGISTEARVDAAESRMQEGRQNDPFSKFFQAIPGTPGRIPDPGGSVRGQGSGFIVESDGLILTNAQLVRDSKVVTVRLSDRRELKAKVLGNDPTTDVAVLKIEATRLPVVNIGNPERLGVGDYVLAIGSPFGFEQSAASGIVSAKGRTLPGDSYVPFIQTDVALSPGNSGGPLFDAHGNVVGVNSQFYSRTGGFQGLALAIPIDVALKIKEQIVATGKVSHARLGVTVQEVTQALADSFGLEKLQGALVSSVAPESAAQKAGLQPGDVILKYNGTPINRSSDLTAQIGTARPGDKAQFEIWRNGKRQAISTTLLAATGAIDQKSTPESSKASPEGRLGLTVRPLTQDEQKERGVSGGLIVQRSEGPAARAGIQSGDIIVSVNGNPVSSVEQVKKFVDDDRKNISVLIKRAGQNIFVPVPLG</sequence>
<dbReference type="InterPro" id="IPR009003">
    <property type="entry name" value="Peptidase_S1_PA"/>
</dbReference>
<evidence type="ECO:0000256" key="6">
    <source>
        <dbReference type="ARBA" id="ARBA00022670"/>
    </source>
</evidence>
<evidence type="ECO:0000256" key="5">
    <source>
        <dbReference type="ARBA" id="ARBA00013958"/>
    </source>
</evidence>
<dbReference type="EC" id="3.4.21.107" evidence="4"/>
<dbReference type="RefSeq" id="WP_326509802.1">
    <property type="nucleotide sequence ID" value="NZ_JAWIIV010000045.1"/>
</dbReference>
<dbReference type="InterPro" id="IPR001940">
    <property type="entry name" value="Peptidase_S1C"/>
</dbReference>
<dbReference type="PANTHER" id="PTHR22939:SF130">
    <property type="entry name" value="PERIPLASMIC SERINE ENDOPROTEASE DEGP-LIKE-RELATED"/>
    <property type="match status" value="1"/>
</dbReference>
<evidence type="ECO:0000313" key="18">
    <source>
        <dbReference type="Proteomes" id="UP001352263"/>
    </source>
</evidence>
<dbReference type="SMART" id="SM00228">
    <property type="entry name" value="PDZ"/>
    <property type="match status" value="2"/>
</dbReference>
<keyword evidence="18" id="KW-1185">Reference proteome</keyword>
<evidence type="ECO:0000259" key="16">
    <source>
        <dbReference type="PROSITE" id="PS50106"/>
    </source>
</evidence>
<evidence type="ECO:0000256" key="2">
    <source>
        <dbReference type="ARBA" id="ARBA00004418"/>
    </source>
</evidence>
<dbReference type="Proteomes" id="UP001352263">
    <property type="component" value="Unassembled WGS sequence"/>
</dbReference>
<dbReference type="Pfam" id="PF13180">
    <property type="entry name" value="PDZ_2"/>
    <property type="match status" value="1"/>
</dbReference>
<dbReference type="CDD" id="cd10839">
    <property type="entry name" value="cpPDZ1_DegP-like"/>
    <property type="match status" value="1"/>
</dbReference>
<evidence type="ECO:0000256" key="8">
    <source>
        <dbReference type="ARBA" id="ARBA00022737"/>
    </source>
</evidence>
<keyword evidence="11" id="KW-0720">Serine protease</keyword>
<comment type="subcellular location">
    <subcellularLocation>
        <location evidence="2">Periplasm</location>
    </subcellularLocation>
</comment>
<dbReference type="SUPFAM" id="SSF50494">
    <property type="entry name" value="Trypsin-like serine proteases"/>
    <property type="match status" value="1"/>
</dbReference>
<keyword evidence="12" id="KW-0346">Stress response</keyword>
<dbReference type="Pfam" id="PF13365">
    <property type="entry name" value="Trypsin_2"/>
    <property type="match status" value="1"/>
</dbReference>
<evidence type="ECO:0000256" key="14">
    <source>
        <dbReference type="SAM" id="MobiDB-lite"/>
    </source>
</evidence>
<evidence type="ECO:0000256" key="9">
    <source>
        <dbReference type="ARBA" id="ARBA00022764"/>
    </source>
</evidence>
<dbReference type="GO" id="GO:0016787">
    <property type="term" value="F:hydrolase activity"/>
    <property type="evidence" value="ECO:0007669"/>
    <property type="project" value="UniProtKB-KW"/>
</dbReference>